<keyword evidence="1" id="KW-0732">Signal</keyword>
<dbReference type="EMBL" id="LHZR01000092">
    <property type="protein sequence ID" value="KXV49664.1"/>
    <property type="molecule type" value="Genomic_DNA"/>
</dbReference>
<feature type="chain" id="PRO_5007555798" evidence="1">
    <location>
        <begin position="21"/>
        <end position="149"/>
    </location>
</feature>
<evidence type="ECO:0000313" key="2">
    <source>
        <dbReference type="EMBL" id="KXV49664.1"/>
    </source>
</evidence>
<evidence type="ECO:0000256" key="1">
    <source>
        <dbReference type="SAM" id="SignalP"/>
    </source>
</evidence>
<organism evidence="2 3">
    <name type="scientific">Gluconobacter albidus</name>
    <dbReference type="NCBI Taxonomy" id="318683"/>
    <lineage>
        <taxon>Bacteria</taxon>
        <taxon>Pseudomonadati</taxon>
        <taxon>Pseudomonadota</taxon>
        <taxon>Alphaproteobacteria</taxon>
        <taxon>Acetobacterales</taxon>
        <taxon>Acetobacteraceae</taxon>
        <taxon>Gluconobacter</taxon>
    </lineage>
</organism>
<dbReference type="PATRIC" id="fig|318683.6.peg.3347"/>
<dbReference type="Proteomes" id="UP000075636">
    <property type="component" value="Unassembled WGS sequence"/>
</dbReference>
<dbReference type="PROSITE" id="PS51257">
    <property type="entry name" value="PROKAR_LIPOPROTEIN"/>
    <property type="match status" value="1"/>
</dbReference>
<sequence length="149" mass="16688">MKKILLSLSIALLACGHAHAQGVPFIDPAWQSQDRQIRQAETSQCHVSGIMPRLRCRENVRSRYISQGMVPGTMPYVERHYGGMSVSELNSQIEKLNGLYGRVRMVGSFKPEVGEITYEMVQADINYIRQLINAKGGMPPLFNPNARGQ</sequence>
<comment type="caution">
    <text evidence="2">The sequence shown here is derived from an EMBL/GenBank/DDBJ whole genome shotgun (WGS) entry which is preliminary data.</text>
</comment>
<proteinExistence type="predicted"/>
<protein>
    <submittedName>
        <fullName evidence="2">Uncharacterized protein</fullName>
    </submittedName>
</protein>
<dbReference type="AlphaFoldDB" id="A0A149TLJ5"/>
<reference evidence="2 3" key="1">
    <citation type="submission" date="2015-06" db="EMBL/GenBank/DDBJ databases">
        <title>Improved classification and identification of acetic acid bacteria using matrix-assisted laser desorption/ionization time-of-flight mass spectrometry; Gluconobacter nephelii and Gluconobacter uchimurae are later heterotypic synonyms of Gluconobacter japonicus and Gluconobacter oxydans, respectively.</title>
        <authorList>
            <person name="Li L."/>
            <person name="Cleenwerck I."/>
            <person name="De Vuyst L."/>
            <person name="Vandamme P."/>
        </authorList>
    </citation>
    <scope>NUCLEOTIDE SEQUENCE [LARGE SCALE GENOMIC DNA]</scope>
    <source>
        <strain evidence="2 3">LMG 1768</strain>
    </source>
</reference>
<accession>A0A149TLJ5</accession>
<dbReference type="OrthoDB" id="7221575at2"/>
<name>A0A149TLJ5_9PROT</name>
<evidence type="ECO:0000313" key="3">
    <source>
        <dbReference type="Proteomes" id="UP000075636"/>
    </source>
</evidence>
<feature type="signal peptide" evidence="1">
    <location>
        <begin position="1"/>
        <end position="20"/>
    </location>
</feature>
<gene>
    <name evidence="2" type="ORF">AD945_03795</name>
</gene>
<dbReference type="RefSeq" id="WP_062106631.1">
    <property type="nucleotide sequence ID" value="NZ_LHZR01000092.1"/>
</dbReference>